<dbReference type="RefSeq" id="WP_192861856.1">
    <property type="nucleotide sequence ID" value="NZ_JADAQT010000059.1"/>
</dbReference>
<feature type="domain" description="DUF4037" evidence="1">
    <location>
        <begin position="133"/>
        <end position="230"/>
    </location>
</feature>
<organism evidence="2 3">
    <name type="scientific">Myceligenerans pegani</name>
    <dbReference type="NCBI Taxonomy" id="2776917"/>
    <lineage>
        <taxon>Bacteria</taxon>
        <taxon>Bacillati</taxon>
        <taxon>Actinomycetota</taxon>
        <taxon>Actinomycetes</taxon>
        <taxon>Micrococcales</taxon>
        <taxon>Promicromonosporaceae</taxon>
        <taxon>Myceligenerans</taxon>
    </lineage>
</organism>
<reference evidence="2 3" key="1">
    <citation type="submission" date="2020-10" db="EMBL/GenBank/DDBJ databases">
        <title>Myceligenerans pegani sp. nov., an endophytic actinomycete isolated from Peganum harmala L. in Xinjiang, China.</title>
        <authorList>
            <person name="Xin L."/>
        </authorList>
    </citation>
    <scope>NUCLEOTIDE SEQUENCE [LARGE SCALE GENOMIC DNA]</scope>
    <source>
        <strain evidence="2 3">TRM65318</strain>
    </source>
</reference>
<dbReference type="Proteomes" id="UP000625527">
    <property type="component" value="Unassembled WGS sequence"/>
</dbReference>
<evidence type="ECO:0000313" key="3">
    <source>
        <dbReference type="Proteomes" id="UP000625527"/>
    </source>
</evidence>
<keyword evidence="3" id="KW-1185">Reference proteome</keyword>
<dbReference type="Pfam" id="PF13228">
    <property type="entry name" value="DUF4037"/>
    <property type="match status" value="1"/>
</dbReference>
<comment type="caution">
    <text evidence="2">The sequence shown here is derived from an EMBL/GenBank/DDBJ whole genome shotgun (WGS) entry which is preliminary data.</text>
</comment>
<evidence type="ECO:0000259" key="1">
    <source>
        <dbReference type="Pfam" id="PF13228"/>
    </source>
</evidence>
<proteinExistence type="predicted"/>
<evidence type="ECO:0000313" key="2">
    <source>
        <dbReference type="EMBL" id="MBE1875281.1"/>
    </source>
</evidence>
<dbReference type="EMBL" id="JADAQT010000059">
    <property type="protein sequence ID" value="MBE1875281.1"/>
    <property type="molecule type" value="Genomic_DNA"/>
</dbReference>
<gene>
    <name evidence="2" type="ORF">IHE71_06100</name>
</gene>
<accession>A0ABR9MV68</accession>
<name>A0ABR9MV68_9MICO</name>
<dbReference type="InterPro" id="IPR025117">
    <property type="entry name" value="DUF4037"/>
</dbReference>
<protein>
    <submittedName>
        <fullName evidence="2">DUF4037 domain-containing protein</fullName>
    </submittedName>
</protein>
<sequence>MTDELPGGRRGLALARDYLRNVVRPLLEERCPGVAYAAARVGAGSEVLGLDDAMSRDHDWGLRLQLFVAQARVGPVRAALEVHLPESFRGLPTRIHYSGSPGPALGIDVLTVSGFARERLGFDPRNEPTVGDWLSVTGQAALETVAGEVFDDGPGDLTRLRRALTWHPDDVWRYVVACDWQRLDQELPLLGRTGDRGDELGSRTIAARLADVAVHLAFLLSRTWAPYPKWRGTMLRALPVAPLILDPLEATLRASSWEERGDALRVVLERLARLQADAGLPSRPSPVVPFWDRPYLHIEPALVPALFDSVTDPAVRSLPAGVGSIEQRTDNVDVLVDARRRRAAVTG</sequence>